<keyword evidence="5" id="KW-0949">S-adenosyl-L-methionine</keyword>
<dbReference type="CDD" id="cd11641">
    <property type="entry name" value="Precorrin-4_C11-MT"/>
    <property type="match status" value="1"/>
</dbReference>
<dbReference type="GO" id="GO:0046026">
    <property type="term" value="F:precorrin-4 C11-methyltransferase activity"/>
    <property type="evidence" value="ECO:0007669"/>
    <property type="project" value="InterPro"/>
</dbReference>
<dbReference type="AlphaFoldDB" id="A0A448P354"/>
<evidence type="ECO:0000313" key="9">
    <source>
        <dbReference type="Proteomes" id="UP000277858"/>
    </source>
</evidence>
<feature type="compositionally biased region" description="Polar residues" evidence="6">
    <location>
        <begin position="330"/>
        <end position="359"/>
    </location>
</feature>
<feature type="domain" description="Tetrapyrrole methylase" evidence="7">
    <location>
        <begin position="54"/>
        <end position="261"/>
    </location>
</feature>
<gene>
    <name evidence="8" type="primary">cbiF</name>
    <name evidence="8" type="ORF">NCTC13652_02866</name>
</gene>
<organism evidence="8 9">
    <name type="scientific">Acidipropionibacterium jensenii</name>
    <dbReference type="NCBI Taxonomy" id="1749"/>
    <lineage>
        <taxon>Bacteria</taxon>
        <taxon>Bacillati</taxon>
        <taxon>Actinomycetota</taxon>
        <taxon>Actinomycetes</taxon>
        <taxon>Propionibacteriales</taxon>
        <taxon>Propionibacteriaceae</taxon>
        <taxon>Acidipropionibacterium</taxon>
    </lineage>
</organism>
<reference evidence="8 9" key="1">
    <citation type="submission" date="2018-12" db="EMBL/GenBank/DDBJ databases">
        <authorList>
            <consortium name="Pathogen Informatics"/>
        </authorList>
    </citation>
    <scope>NUCLEOTIDE SEQUENCE [LARGE SCALE GENOMIC DNA]</scope>
    <source>
        <strain evidence="8 9">NCTC13652</strain>
    </source>
</reference>
<dbReference type="GO" id="GO:0009236">
    <property type="term" value="P:cobalamin biosynthetic process"/>
    <property type="evidence" value="ECO:0007669"/>
    <property type="project" value="UniProtKB-KW"/>
</dbReference>
<keyword evidence="4 8" id="KW-0808">Transferase</keyword>
<dbReference type="NCBIfam" id="TIGR01465">
    <property type="entry name" value="cobM_cbiF"/>
    <property type="match status" value="1"/>
</dbReference>
<dbReference type="GO" id="GO:0032259">
    <property type="term" value="P:methylation"/>
    <property type="evidence" value="ECO:0007669"/>
    <property type="project" value="UniProtKB-KW"/>
</dbReference>
<dbReference type="PANTHER" id="PTHR45790">
    <property type="entry name" value="SIROHEME SYNTHASE-RELATED"/>
    <property type="match status" value="1"/>
</dbReference>
<evidence type="ECO:0000256" key="5">
    <source>
        <dbReference type="ARBA" id="ARBA00022691"/>
    </source>
</evidence>
<evidence type="ECO:0000256" key="4">
    <source>
        <dbReference type="ARBA" id="ARBA00022679"/>
    </source>
</evidence>
<accession>A0A448P354</accession>
<feature type="compositionally biased region" description="Low complexity" evidence="6">
    <location>
        <begin position="360"/>
        <end position="376"/>
    </location>
</feature>
<dbReference type="Pfam" id="PF00590">
    <property type="entry name" value="TP_methylase"/>
    <property type="match status" value="1"/>
</dbReference>
<keyword evidence="3 8" id="KW-0489">Methyltransferase</keyword>
<comment type="similarity">
    <text evidence="1">Belongs to the precorrin methyltransferase family.</text>
</comment>
<feature type="region of interest" description="Disordered" evidence="6">
    <location>
        <begin position="1"/>
        <end position="29"/>
    </location>
</feature>
<dbReference type="InterPro" id="IPR014777">
    <property type="entry name" value="4pyrrole_Mease_sub1"/>
</dbReference>
<dbReference type="InterPro" id="IPR050161">
    <property type="entry name" value="Siro_Cobalamin_biosynth"/>
</dbReference>
<dbReference type="EMBL" id="LR134473">
    <property type="protein sequence ID" value="VEI04633.1"/>
    <property type="molecule type" value="Genomic_DNA"/>
</dbReference>
<evidence type="ECO:0000256" key="3">
    <source>
        <dbReference type="ARBA" id="ARBA00022603"/>
    </source>
</evidence>
<dbReference type="Proteomes" id="UP000277858">
    <property type="component" value="Chromosome"/>
</dbReference>
<evidence type="ECO:0000256" key="6">
    <source>
        <dbReference type="SAM" id="MobiDB-lite"/>
    </source>
</evidence>
<dbReference type="Gene3D" id="3.30.950.10">
    <property type="entry name" value="Methyltransferase, Cobalt-precorrin-4 Transmethylase, Domain 2"/>
    <property type="match status" value="1"/>
</dbReference>
<feature type="region of interest" description="Disordered" evidence="6">
    <location>
        <begin position="321"/>
        <end position="382"/>
    </location>
</feature>
<evidence type="ECO:0000256" key="1">
    <source>
        <dbReference type="ARBA" id="ARBA00005879"/>
    </source>
</evidence>
<dbReference type="Gene3D" id="3.40.1010.10">
    <property type="entry name" value="Cobalt-precorrin-4 Transmethylase, Domain 1"/>
    <property type="match status" value="1"/>
</dbReference>
<dbReference type="InterPro" id="IPR006362">
    <property type="entry name" value="Cbl_synth_CobM/CibF"/>
</dbReference>
<evidence type="ECO:0000259" key="7">
    <source>
        <dbReference type="Pfam" id="PF00590"/>
    </source>
</evidence>
<dbReference type="STRING" id="1122997.GCA_000425285_01975"/>
<keyword evidence="2" id="KW-0169">Cobalamin biosynthesis</keyword>
<dbReference type="InterPro" id="IPR014776">
    <property type="entry name" value="4pyrrole_Mease_sub2"/>
</dbReference>
<dbReference type="PANTHER" id="PTHR45790:SF4">
    <property type="entry name" value="COBALT-PRECORRIN-4 C(11)-METHYLTRANSFERASE"/>
    <property type="match status" value="1"/>
</dbReference>
<dbReference type="InterPro" id="IPR035996">
    <property type="entry name" value="4pyrrol_Methylase_sf"/>
</dbReference>
<keyword evidence="9" id="KW-1185">Reference proteome</keyword>
<protein>
    <submittedName>
        <fullName evidence="8">Cobalt-precorrin-4 C(11)-methyltransferase</fullName>
        <ecNumber evidence="8">2.1.1.-</ecNumber>
    </submittedName>
</protein>
<dbReference type="EC" id="2.1.1.-" evidence="8"/>
<dbReference type="InterPro" id="IPR000878">
    <property type="entry name" value="4pyrrol_Mease"/>
</dbReference>
<evidence type="ECO:0000313" key="8">
    <source>
        <dbReference type="EMBL" id="VEI04633.1"/>
    </source>
</evidence>
<name>A0A448P354_9ACTN</name>
<feature type="compositionally biased region" description="Low complexity" evidence="6">
    <location>
        <begin position="1"/>
        <end position="15"/>
    </location>
</feature>
<evidence type="ECO:0000256" key="2">
    <source>
        <dbReference type="ARBA" id="ARBA00022573"/>
    </source>
</evidence>
<sequence>MTGTTGPNGTTGTDGARPARPTQHSSEKTLEEIDHTKISPAPIPRVQTGSGEGKVVFVGAGPGAADLVSVRGARVIEQADIIIWASSLVHPDMVARHKAGAELIDSASIPLEDLEPLYSRARDEGLLVARVHTGDPSIYGATAEQRDLCRRVGIAFETIPGISAFSAAAARMDVEITVPEVSQSLILTRLEGGRTPMPKGETIASFAAHGATMAIYLSAARNKALQEALLEGGYPPETPCIIGYAVTWPEELMFRCPLSELSETMRAHKLWKHAVVLVGPALAEGPIATRSHLYHPGFRHEYRPADPAAHADLREHGTRGVLEDIPDPQSIGTAQPSDTAPSSDTESTMQSGTAPTTHLDTASDATSSTASNATSDTKGDLS</sequence>
<proteinExistence type="inferred from homology"/>
<dbReference type="SUPFAM" id="SSF53790">
    <property type="entry name" value="Tetrapyrrole methylase"/>
    <property type="match status" value="1"/>
</dbReference>